<dbReference type="GO" id="GO:0047355">
    <property type="term" value="F:CDP-glycerol glycerophosphotransferase activity"/>
    <property type="evidence" value="ECO:0007669"/>
    <property type="project" value="InterPro"/>
</dbReference>
<evidence type="ECO:0000256" key="1">
    <source>
        <dbReference type="ARBA" id="ARBA00004202"/>
    </source>
</evidence>
<evidence type="ECO:0000256" key="6">
    <source>
        <dbReference type="ARBA" id="ARBA00023136"/>
    </source>
</evidence>
<protein>
    <recommendedName>
        <fullName evidence="9">CDP-ribitol ribitolphosphotransferase</fullName>
    </recommendedName>
</protein>
<dbReference type="InterPro" id="IPR051612">
    <property type="entry name" value="Teichoic_Acid_Biosynth"/>
</dbReference>
<dbReference type="PANTHER" id="PTHR37316">
    <property type="entry name" value="TEICHOIC ACID GLYCEROL-PHOSPHATE PRIMASE"/>
    <property type="match status" value="1"/>
</dbReference>
<evidence type="ECO:0000256" key="2">
    <source>
        <dbReference type="ARBA" id="ARBA00010488"/>
    </source>
</evidence>
<evidence type="ECO:0000256" key="4">
    <source>
        <dbReference type="ARBA" id="ARBA00022679"/>
    </source>
</evidence>
<evidence type="ECO:0000256" key="5">
    <source>
        <dbReference type="ARBA" id="ARBA00022944"/>
    </source>
</evidence>
<comment type="caution">
    <text evidence="7">The sequence shown here is derived from an EMBL/GenBank/DDBJ whole genome shotgun (WGS) entry which is preliminary data.</text>
</comment>
<evidence type="ECO:0000313" key="8">
    <source>
        <dbReference type="Proteomes" id="UP000036045"/>
    </source>
</evidence>
<evidence type="ECO:0000313" key="7">
    <source>
        <dbReference type="EMBL" id="KLV24255.1"/>
    </source>
</evidence>
<keyword evidence="6" id="KW-0472">Membrane</keyword>
<keyword evidence="5" id="KW-0777">Teichoic acid biosynthesis</keyword>
<dbReference type="Gene3D" id="3.40.50.11820">
    <property type="match status" value="1"/>
</dbReference>
<dbReference type="InterPro" id="IPR007554">
    <property type="entry name" value="Glycerophosphate_synth"/>
</dbReference>
<comment type="similarity">
    <text evidence="2">Belongs to the CDP-glycerol glycerophosphotransferase family.</text>
</comment>
<dbReference type="Pfam" id="PF04464">
    <property type="entry name" value="Glyphos_transf"/>
    <property type="match status" value="1"/>
</dbReference>
<gene>
    <name evidence="7" type="ORF">ABW02_18020</name>
</gene>
<name>A0A0J1L5R2_NIACI</name>
<dbReference type="AlphaFoldDB" id="A0A0J1L5R2"/>
<dbReference type="EMBL" id="LDPH01000021">
    <property type="protein sequence ID" value="KLV24255.1"/>
    <property type="molecule type" value="Genomic_DNA"/>
</dbReference>
<dbReference type="InterPro" id="IPR043148">
    <property type="entry name" value="TagF_C"/>
</dbReference>
<evidence type="ECO:0008006" key="9">
    <source>
        <dbReference type="Google" id="ProtNLM"/>
    </source>
</evidence>
<dbReference type="PANTHER" id="PTHR37316:SF2">
    <property type="entry name" value="TEICHOIC ACID RIBITOL-PHOSPHATE POLYMERASE TARK"/>
    <property type="match status" value="1"/>
</dbReference>
<evidence type="ECO:0000256" key="3">
    <source>
        <dbReference type="ARBA" id="ARBA00022475"/>
    </source>
</evidence>
<keyword evidence="4" id="KW-0808">Transferase</keyword>
<dbReference type="GO" id="GO:0005886">
    <property type="term" value="C:plasma membrane"/>
    <property type="evidence" value="ECO:0007669"/>
    <property type="project" value="UniProtKB-SubCell"/>
</dbReference>
<keyword evidence="3" id="KW-1003">Cell membrane</keyword>
<accession>A0A0J1L5R2</accession>
<dbReference type="SUPFAM" id="SSF53756">
    <property type="entry name" value="UDP-Glycosyltransferase/glycogen phosphorylase"/>
    <property type="match status" value="1"/>
</dbReference>
<comment type="subcellular location">
    <subcellularLocation>
        <location evidence="1">Cell membrane</location>
        <topology evidence="1">Peripheral membrane protein</topology>
    </subcellularLocation>
</comment>
<dbReference type="GO" id="GO:0019350">
    <property type="term" value="P:teichoic acid biosynthetic process"/>
    <property type="evidence" value="ECO:0007669"/>
    <property type="project" value="UniProtKB-KW"/>
</dbReference>
<dbReference type="Proteomes" id="UP000036045">
    <property type="component" value="Unassembled WGS sequence"/>
</dbReference>
<dbReference type="InterPro" id="IPR043149">
    <property type="entry name" value="TagF_N"/>
</dbReference>
<dbReference type="PATRIC" id="fig|1397.4.peg.2312"/>
<organism evidence="7 8">
    <name type="scientific">Niallia circulans</name>
    <name type="common">Bacillus circulans</name>
    <dbReference type="NCBI Taxonomy" id="1397"/>
    <lineage>
        <taxon>Bacteria</taxon>
        <taxon>Bacillati</taxon>
        <taxon>Bacillota</taxon>
        <taxon>Bacilli</taxon>
        <taxon>Bacillales</taxon>
        <taxon>Bacillaceae</taxon>
        <taxon>Niallia</taxon>
    </lineage>
</organism>
<keyword evidence="8" id="KW-1185">Reference proteome</keyword>
<sequence length="378" mass="44890">MGFQFVYLLFCFFFKVNPKKITFASSRSNELNGNLEYIYSEFKSRDNNLILVKSFFKIKNDFTGKIHYLFHMIKECYHIATSRYFIIDDYHYLIYLIKPRKKTEIIQLWHACGAFKKFGMSIVGKPNGPSREYIKTVKIHSNYSRLYVSSSEVIPYYAEAFDMEESKIFPLGVPRTDYFFENHQKEKVIEKLLQKIGSFQDKQIILYAPTFRGKSYQQDVFVSPINFNLLKEQLKKESIILIHLHPYMSSAFHLEDDLKDFVYHIKHDFTIEELLLITDVLITDYSSIIFDYSLLNKPAAFYAHDLNEYMQERDFYYEYESLVPGPIFSHTEKLLDWLNNGQFNQEKMDLFKNKFFDYTDGNTSSRIVSHLLSSLNDL</sequence>
<dbReference type="Gene3D" id="3.40.50.12580">
    <property type="match status" value="1"/>
</dbReference>
<reference evidence="7 8" key="1">
    <citation type="submission" date="2015-05" db="EMBL/GenBank/DDBJ databases">
        <title>Whole genome sequence and identification of bacterial endophytes from Costus igneus.</title>
        <authorList>
            <person name="Lee Y.P."/>
            <person name="Gan H.M."/>
            <person name="Eng W."/>
            <person name="Wheatley M.S."/>
            <person name="Caraballo A."/>
            <person name="Polter S."/>
            <person name="Savka M.A."/>
            <person name="Hudson A.O."/>
        </authorList>
    </citation>
    <scope>NUCLEOTIDE SEQUENCE [LARGE SCALE GENOMIC DNA]</scope>
    <source>
        <strain evidence="7 8">RIT379</strain>
    </source>
</reference>
<proteinExistence type="inferred from homology"/>